<keyword evidence="1" id="KW-1133">Transmembrane helix</keyword>
<dbReference type="EC" id="1.14.19.23" evidence="3"/>
<dbReference type="CDD" id="cd03507">
    <property type="entry name" value="Delta12-FADS-like"/>
    <property type="match status" value="1"/>
</dbReference>
<sequence length="360" mass="41195">MIIPVVNNGRGLGGPIRKQLDMVQRPPETRALAQLLVQYRQPNNARGIFELMITAVPFFVIWALTLVVVVRGHWIGLLLAVPAAGLLVRLFMIQHDCGHGSFFRGRLANDWVGRAIGIVTLTPYDYWRRNHARHHASSGNLDHRGSGDIDTLTVGEFAARPRWRQILYRLYRHPIVMFGVGPTYLFILRHRLPIGMMRNGWQPWLSTMGTNVAIEVLVAGMIRLVGLGPFLLVHLPIMILAASIGVWLFYVQHQFENTSWSRDEAWSFHEAALYGSSHYHLPWVLRWFTANIGVHHVHHLCSRIPCYRLPDVLRDHPELANVGRITLVQSLRCVPKALWDEKERRLISFRDADIRLGRAP</sequence>
<evidence type="ECO:0000313" key="3">
    <source>
        <dbReference type="EMBL" id="MET4717598.1"/>
    </source>
</evidence>
<keyword evidence="1" id="KW-0812">Transmembrane</keyword>
<dbReference type="InterPro" id="IPR005804">
    <property type="entry name" value="FA_desaturase_dom"/>
</dbReference>
<dbReference type="PANTHER" id="PTHR19353">
    <property type="entry name" value="FATTY ACID DESATURASE 2"/>
    <property type="match status" value="1"/>
</dbReference>
<gene>
    <name evidence="3" type="ORF">ABIF63_001704</name>
</gene>
<dbReference type="Pfam" id="PF00487">
    <property type="entry name" value="FA_desaturase"/>
    <property type="match status" value="1"/>
</dbReference>
<evidence type="ECO:0000313" key="4">
    <source>
        <dbReference type="Proteomes" id="UP001549291"/>
    </source>
</evidence>
<keyword evidence="1" id="KW-0472">Membrane</keyword>
<evidence type="ECO:0000256" key="1">
    <source>
        <dbReference type="SAM" id="Phobius"/>
    </source>
</evidence>
<keyword evidence="4" id="KW-1185">Reference proteome</keyword>
<evidence type="ECO:0000259" key="2">
    <source>
        <dbReference type="Pfam" id="PF00487"/>
    </source>
</evidence>
<proteinExistence type="predicted"/>
<feature type="transmembrane region" description="Helical" evidence="1">
    <location>
        <begin position="48"/>
        <end position="68"/>
    </location>
</feature>
<feature type="transmembrane region" description="Helical" evidence="1">
    <location>
        <begin position="170"/>
        <end position="189"/>
    </location>
</feature>
<accession>A0ABV2RKX6</accession>
<dbReference type="EMBL" id="JBEPTQ010000002">
    <property type="protein sequence ID" value="MET4717598.1"/>
    <property type="molecule type" value="Genomic_DNA"/>
</dbReference>
<name>A0ABV2RKX6_BRAJP</name>
<dbReference type="GO" id="GO:0102850">
    <property type="term" value="F:acyl-lipid (n+3)-(Z)-desaturase (ferredoxin) activity"/>
    <property type="evidence" value="ECO:0007669"/>
    <property type="project" value="UniProtKB-EC"/>
</dbReference>
<feature type="transmembrane region" description="Helical" evidence="1">
    <location>
        <begin position="201"/>
        <end position="222"/>
    </location>
</feature>
<reference evidence="3 4" key="1">
    <citation type="submission" date="2024-06" db="EMBL/GenBank/DDBJ databases">
        <title>Genomic Encyclopedia of Type Strains, Phase V (KMG-V): Genome sequencing to study the core and pangenomes of soil and plant-associated prokaryotes.</title>
        <authorList>
            <person name="Whitman W."/>
        </authorList>
    </citation>
    <scope>NUCLEOTIDE SEQUENCE [LARGE SCALE GENOMIC DNA]</scope>
    <source>
        <strain evidence="3 4">USDA 160</strain>
    </source>
</reference>
<organism evidence="3 4">
    <name type="scientific">Bradyrhizobium japonicum</name>
    <dbReference type="NCBI Taxonomy" id="375"/>
    <lineage>
        <taxon>Bacteria</taxon>
        <taxon>Pseudomonadati</taxon>
        <taxon>Pseudomonadota</taxon>
        <taxon>Alphaproteobacteria</taxon>
        <taxon>Hyphomicrobiales</taxon>
        <taxon>Nitrobacteraceae</taxon>
        <taxon>Bradyrhizobium</taxon>
    </lineage>
</organism>
<protein>
    <submittedName>
        <fullName evidence="3">Omega-6 fatty acid desaturase (Delta-12 desaturase)</fullName>
        <ecNumber evidence="3">1.14.19.23</ecNumber>
        <ecNumber evidence="3">1.14.19.45</ecNumber>
    </submittedName>
</protein>
<dbReference type="EC" id="1.14.19.45" evidence="3"/>
<dbReference type="Proteomes" id="UP001549291">
    <property type="component" value="Unassembled WGS sequence"/>
</dbReference>
<keyword evidence="3" id="KW-0560">Oxidoreductase</keyword>
<dbReference type="InterPro" id="IPR012171">
    <property type="entry name" value="Fatty_acid_desaturase"/>
</dbReference>
<feature type="transmembrane region" description="Helical" evidence="1">
    <location>
        <begin position="229"/>
        <end position="250"/>
    </location>
</feature>
<comment type="caution">
    <text evidence="3">The sequence shown here is derived from an EMBL/GenBank/DDBJ whole genome shotgun (WGS) entry which is preliminary data.</text>
</comment>
<feature type="domain" description="Fatty acid desaturase" evidence="2">
    <location>
        <begin position="73"/>
        <end position="318"/>
    </location>
</feature>
<feature type="transmembrane region" description="Helical" evidence="1">
    <location>
        <begin position="74"/>
        <end position="92"/>
    </location>
</feature>
<dbReference type="PANTHER" id="PTHR19353:SF73">
    <property type="entry name" value="FATTY ACID DESATURASE"/>
    <property type="match status" value="1"/>
</dbReference>